<dbReference type="AlphaFoldDB" id="V9KNV1"/>
<dbReference type="RefSeq" id="XP_007890920.1">
    <property type="nucleotide sequence ID" value="XM_007892729.2"/>
</dbReference>
<sequence>MQSESDGLSGAERGSPSPQDPMSGSYIPTEDEKRVFRECNEESFYYRSLPFSGMSMLLAQVLISRGILSSSPRFGSLPKVVFAGACGYLAGKISYMKICQAKFMKLENSPLAEAIRTGRRIHPSHFSNVKSGFTDSPVKQPAISSSQFDRPSSYSDDYSYADRSLSNYNEVPFSSSLSESAPTGADSTLEEPNEVSEEFQPEKKHMTYEELRNKNREMYEVTLTQKAESFNKPSARAPKTEVKTNQYGDAWED</sequence>
<dbReference type="OMA" id="TYEVMLP"/>
<dbReference type="Ensembl" id="ENSCMIT00000028683.1">
    <property type="protein sequence ID" value="ENSCMIP00000028237.1"/>
    <property type="gene ID" value="ENSCMIG00000012271.1"/>
</dbReference>
<evidence type="ECO:0000313" key="10">
    <source>
        <dbReference type="Proteomes" id="UP000314986"/>
    </source>
</evidence>
<feature type="region of interest" description="Disordered" evidence="6">
    <location>
        <begin position="126"/>
        <end position="155"/>
    </location>
</feature>
<dbReference type="PANTHER" id="PTHR13336">
    <property type="entry name" value="OVARIAN CARCINOMA IMMUNOREACTIVE ANTIGEN"/>
    <property type="match status" value="1"/>
</dbReference>
<dbReference type="GO" id="GO:0005768">
    <property type="term" value="C:endosome"/>
    <property type="evidence" value="ECO:0007669"/>
    <property type="project" value="UniProtKB-SubCell"/>
</dbReference>
<dbReference type="GO" id="GO:2000736">
    <property type="term" value="P:regulation of stem cell differentiation"/>
    <property type="evidence" value="ECO:0007669"/>
    <property type="project" value="UniProtKB-UniRule"/>
</dbReference>
<reference evidence="10" key="2">
    <citation type="journal article" date="2007" name="PLoS Biol.">
        <title>Survey sequencing and comparative analysis of the elephant shark (Callorhinchus milii) genome.</title>
        <authorList>
            <person name="Venkatesh B."/>
            <person name="Kirkness E.F."/>
            <person name="Loh Y.H."/>
            <person name="Halpern A.L."/>
            <person name="Lee A.P."/>
            <person name="Johnson J."/>
            <person name="Dandona N."/>
            <person name="Viswanathan L.D."/>
            <person name="Tay A."/>
            <person name="Venter J.C."/>
            <person name="Strausberg R.L."/>
            <person name="Brenner S."/>
        </authorList>
    </citation>
    <scope>NUCLEOTIDE SEQUENCE [LARGE SCALE GENOMIC DNA]</scope>
</reference>
<organism evidence="8">
    <name type="scientific">Callorhinchus milii</name>
    <name type="common">Ghost shark</name>
    <dbReference type="NCBI Taxonomy" id="7868"/>
    <lineage>
        <taxon>Eukaryota</taxon>
        <taxon>Metazoa</taxon>
        <taxon>Chordata</taxon>
        <taxon>Craniata</taxon>
        <taxon>Vertebrata</taxon>
        <taxon>Chondrichthyes</taxon>
        <taxon>Holocephali</taxon>
        <taxon>Chimaeriformes</taxon>
        <taxon>Callorhinchidae</taxon>
        <taxon>Callorhinchus</taxon>
    </lineage>
</organism>
<name>V9KNV1_CALMI</name>
<comment type="subunit">
    <text evidence="5">Interacts with STAT3.</text>
</comment>
<evidence type="ECO:0000313" key="8">
    <source>
        <dbReference type="EMBL" id="AFO99870.1"/>
    </source>
</evidence>
<reference evidence="10" key="1">
    <citation type="journal article" date="2006" name="Science">
        <title>Ancient noncoding elements conserved in the human genome.</title>
        <authorList>
            <person name="Venkatesh B."/>
            <person name="Kirkness E.F."/>
            <person name="Loh Y.H."/>
            <person name="Halpern A.L."/>
            <person name="Lee A.P."/>
            <person name="Johnson J."/>
            <person name="Dandona N."/>
            <person name="Viswanathan L.D."/>
            <person name="Tay A."/>
            <person name="Venter J.C."/>
            <person name="Strausberg R.L."/>
            <person name="Brenner S."/>
        </authorList>
    </citation>
    <scope>NUCLEOTIDE SEQUENCE [LARGE SCALE GENOMIC DNA]</scope>
</reference>
<evidence type="ECO:0000256" key="4">
    <source>
        <dbReference type="ARBA" id="ARBA00040877"/>
    </source>
</evidence>
<evidence type="ECO:0000256" key="5">
    <source>
        <dbReference type="RuleBase" id="RU369066"/>
    </source>
</evidence>
<protein>
    <recommendedName>
        <fullName evidence="4 5">OCIA domain-containing protein 1</fullName>
    </recommendedName>
</protein>
<reference evidence="8 10" key="3">
    <citation type="journal article" date="2014" name="Nature">
        <title>Elephant shark genome provides unique insights into gnathostome evolution.</title>
        <authorList>
            <consortium name="International Elephant Shark Genome Sequencing Consortium"/>
            <person name="Venkatesh B."/>
            <person name="Lee A.P."/>
            <person name="Ravi V."/>
            <person name="Maurya A.K."/>
            <person name="Lian M.M."/>
            <person name="Swann J.B."/>
            <person name="Ohta Y."/>
            <person name="Flajnik M.F."/>
            <person name="Sutoh Y."/>
            <person name="Kasahara M."/>
            <person name="Hoon S."/>
            <person name="Gangu V."/>
            <person name="Roy S.W."/>
            <person name="Irimia M."/>
            <person name="Korzh V."/>
            <person name="Kondrychyn I."/>
            <person name="Lim Z.W."/>
            <person name="Tay B.H."/>
            <person name="Tohari S."/>
            <person name="Kong K.W."/>
            <person name="Ho S."/>
            <person name="Lorente-Galdos B."/>
            <person name="Quilez J."/>
            <person name="Marques-Bonet T."/>
            <person name="Raney B.J."/>
            <person name="Ingham P.W."/>
            <person name="Tay A."/>
            <person name="Hillier L.W."/>
            <person name="Minx P."/>
            <person name="Boehm T."/>
            <person name="Wilson R.K."/>
            <person name="Brenner S."/>
            <person name="Warren W.C."/>
        </authorList>
    </citation>
    <scope>NUCLEOTIDE SEQUENCE</scope>
    <source>
        <tissue evidence="8">Kidney</tissue>
    </source>
</reference>
<dbReference type="CTD" id="54940"/>
<comment type="subcellular location">
    <subcellularLocation>
        <location evidence="1 5">Endosome</location>
    </subcellularLocation>
</comment>
<dbReference type="Proteomes" id="UP000314986">
    <property type="component" value="Unassembled WGS sequence"/>
</dbReference>
<feature type="region of interest" description="Disordered" evidence="6">
    <location>
        <begin position="1"/>
        <end position="28"/>
    </location>
</feature>
<keyword evidence="10" id="KW-1185">Reference proteome</keyword>
<evidence type="ECO:0000256" key="6">
    <source>
        <dbReference type="SAM" id="MobiDB-lite"/>
    </source>
</evidence>
<accession>V9KNV1</accession>
<reference evidence="9" key="4">
    <citation type="submission" date="2025-05" db="UniProtKB">
        <authorList>
            <consortium name="Ensembl"/>
        </authorList>
    </citation>
    <scope>IDENTIFICATION</scope>
</reference>
<dbReference type="OrthoDB" id="6513616at2759"/>
<keyword evidence="2 5" id="KW-0967">Endosome</keyword>
<dbReference type="STRING" id="7868.ENSCMIP00000028237"/>
<feature type="compositionally biased region" description="Polar residues" evidence="6">
    <location>
        <begin position="172"/>
        <end position="181"/>
    </location>
</feature>
<feature type="compositionally biased region" description="Acidic residues" evidence="6">
    <location>
        <begin position="188"/>
        <end position="199"/>
    </location>
</feature>
<evidence type="ECO:0000256" key="3">
    <source>
        <dbReference type="ARBA" id="ARBA00037952"/>
    </source>
</evidence>
<evidence type="ECO:0000259" key="7">
    <source>
        <dbReference type="Pfam" id="PF07051"/>
    </source>
</evidence>
<proteinExistence type="evidence at transcript level"/>
<comment type="function">
    <text evidence="5">Maintains stem cell potency. Increases STAT3 phosphorylation and controls ERK phosphorylation. May act as a scaffold, increasing STAT3 recruitment onto endosomes.</text>
</comment>
<dbReference type="GeneTree" id="ENSGT00530000063690"/>
<dbReference type="PANTHER" id="PTHR13336:SF4">
    <property type="entry name" value="OCIA DOMAIN-CONTAINING PROTEIN 1"/>
    <property type="match status" value="1"/>
</dbReference>
<feature type="region of interest" description="Disordered" evidence="6">
    <location>
        <begin position="172"/>
        <end position="204"/>
    </location>
</feature>
<evidence type="ECO:0000256" key="2">
    <source>
        <dbReference type="ARBA" id="ARBA00022753"/>
    </source>
</evidence>
<gene>
    <name evidence="9" type="primary">ociad1</name>
</gene>
<dbReference type="EMBL" id="JW867353">
    <property type="protein sequence ID" value="AFO99870.1"/>
    <property type="molecule type" value="mRNA"/>
</dbReference>
<comment type="similarity">
    <text evidence="3 5">Belongs to the OCIAD1 family.</text>
</comment>
<dbReference type="InterPro" id="IPR009764">
    <property type="entry name" value="OCIA_dom"/>
</dbReference>
<dbReference type="KEGG" id="cmk:103178153"/>
<dbReference type="Pfam" id="PF07051">
    <property type="entry name" value="OCIA"/>
    <property type="match status" value="1"/>
</dbReference>
<evidence type="ECO:0000256" key="1">
    <source>
        <dbReference type="ARBA" id="ARBA00004177"/>
    </source>
</evidence>
<evidence type="ECO:0000313" key="9">
    <source>
        <dbReference type="Ensembl" id="ENSCMIP00000028237.1"/>
    </source>
</evidence>
<feature type="domain" description="OCIA" evidence="7">
    <location>
        <begin position="25"/>
        <end position="110"/>
    </location>
</feature>
<dbReference type="GeneID" id="103178153"/>
<feature type="region of interest" description="Disordered" evidence="6">
    <location>
        <begin position="226"/>
        <end position="253"/>
    </location>
</feature>
<dbReference type="InterPro" id="IPR040187">
    <property type="entry name" value="OCAD1/2"/>
</dbReference>
<comment type="domain">
    <text evidence="5">The OCIA domain is necessary and sufficient for endosomal localization.</text>
</comment>